<comment type="cofactor">
    <cofactor evidence="3">
        <name>Zn(2+)</name>
        <dbReference type="ChEBI" id="CHEBI:29105"/>
    </cofactor>
    <text evidence="3">Binds 1 zinc ion per subunit.</text>
</comment>
<dbReference type="PANTHER" id="PTHR11085:SF4">
    <property type="entry name" value="NAD-DEPENDENT PROTEIN DEACYLASE"/>
    <property type="match status" value="1"/>
</dbReference>
<feature type="binding site" evidence="3">
    <location>
        <begin position="102"/>
        <end position="105"/>
    </location>
    <ligand>
        <name>NAD(+)</name>
        <dbReference type="ChEBI" id="CHEBI:57540"/>
    </ligand>
</feature>
<protein>
    <recommendedName>
        <fullName evidence="3">NAD-dependent protein deacylase</fullName>
        <ecNumber evidence="3">2.3.1.286</ecNumber>
    </recommendedName>
    <alternativeName>
        <fullName evidence="3">Regulatory protein SIR2 homolog</fullName>
    </alternativeName>
</protein>
<dbReference type="GO" id="GO:0036055">
    <property type="term" value="F:protein-succinyllysine desuccinylase activity"/>
    <property type="evidence" value="ECO:0007669"/>
    <property type="project" value="UniProtKB-UniRule"/>
</dbReference>
<dbReference type="GO" id="GO:0017136">
    <property type="term" value="F:histone deacetylase activity, NAD-dependent"/>
    <property type="evidence" value="ECO:0007669"/>
    <property type="project" value="TreeGrafter"/>
</dbReference>
<dbReference type="STRING" id="70996.SE18_11305"/>
<keyword evidence="2 3" id="KW-0520">NAD</keyword>
<dbReference type="InterPro" id="IPR029035">
    <property type="entry name" value="DHS-like_NAD/FAD-binding_dom"/>
</dbReference>
<dbReference type="PANTHER" id="PTHR11085">
    <property type="entry name" value="NAD-DEPENDENT PROTEIN DEACYLASE SIRTUIN-5, MITOCHONDRIAL-RELATED"/>
    <property type="match status" value="1"/>
</dbReference>
<evidence type="ECO:0000259" key="5">
    <source>
        <dbReference type="PROSITE" id="PS50305"/>
    </source>
</evidence>
<feature type="binding site" evidence="3">
    <location>
        <position position="68"/>
    </location>
    <ligand>
        <name>substrate</name>
    </ligand>
</feature>
<evidence type="ECO:0000256" key="1">
    <source>
        <dbReference type="ARBA" id="ARBA00022679"/>
    </source>
</evidence>
<dbReference type="OrthoDB" id="9800582at2"/>
<dbReference type="Gene3D" id="3.30.1600.10">
    <property type="entry name" value="SIR2/SIRT2 'Small Domain"/>
    <property type="match status" value="1"/>
</dbReference>
<feature type="active site" description="Proton acceptor" evidence="3">
    <location>
        <position position="120"/>
    </location>
</feature>
<dbReference type="PROSITE" id="PS50305">
    <property type="entry name" value="SIRTUIN"/>
    <property type="match status" value="1"/>
</dbReference>
<proteinExistence type="inferred from homology"/>
<dbReference type="HAMAP" id="MF_01121">
    <property type="entry name" value="Sirtuin_ClassIII"/>
    <property type="match status" value="1"/>
</dbReference>
<dbReference type="AlphaFoldDB" id="A0A0N8GRP4"/>
<feature type="domain" description="Deacetylase sirtuin-type" evidence="5">
    <location>
        <begin position="1"/>
        <end position="249"/>
    </location>
</feature>
<keyword evidence="7" id="KW-1185">Reference proteome</keyword>
<dbReference type="InterPro" id="IPR027546">
    <property type="entry name" value="Sirtuin_class_III"/>
</dbReference>
<evidence type="ECO:0000256" key="4">
    <source>
        <dbReference type="PROSITE-ProRule" id="PRU00236"/>
    </source>
</evidence>
<comment type="caution">
    <text evidence="3 4">Lacks conserved residue(s) required for the propagation of feature annotation.</text>
</comment>
<dbReference type="RefSeq" id="WP_054534562.1">
    <property type="nucleotide sequence ID" value="NZ_LGKP01000019.1"/>
</dbReference>
<dbReference type="InterPro" id="IPR003000">
    <property type="entry name" value="Sirtuin"/>
</dbReference>
<keyword evidence="3" id="KW-0479">Metal-binding</keyword>
<comment type="function">
    <text evidence="3">NAD-dependent lysine deacetylase and desuccinylase that specifically removes acetyl and succinyl groups on target proteins. Modulates the activities of several proteins which are inactive in their acylated form.</text>
</comment>
<keyword evidence="3" id="KW-0862">Zinc</keyword>
<organism evidence="6 7">
    <name type="scientific">Herpetosiphon geysericola</name>
    <dbReference type="NCBI Taxonomy" id="70996"/>
    <lineage>
        <taxon>Bacteria</taxon>
        <taxon>Bacillati</taxon>
        <taxon>Chloroflexota</taxon>
        <taxon>Chloroflexia</taxon>
        <taxon>Herpetosiphonales</taxon>
        <taxon>Herpetosiphonaceae</taxon>
        <taxon>Herpetosiphon</taxon>
    </lineage>
</organism>
<comment type="caution">
    <text evidence="6">The sequence shown here is derived from an EMBL/GenBank/DDBJ whole genome shotgun (WGS) entry which is preliminary data.</text>
</comment>
<name>A0A0N8GRP4_9CHLR</name>
<dbReference type="Gene3D" id="3.40.50.1220">
    <property type="entry name" value="TPP-binding domain"/>
    <property type="match status" value="1"/>
</dbReference>
<feature type="binding site" evidence="3">
    <location>
        <begin position="191"/>
        <end position="193"/>
    </location>
    <ligand>
        <name>NAD(+)</name>
        <dbReference type="ChEBI" id="CHEBI:57540"/>
    </ligand>
</feature>
<evidence type="ECO:0000256" key="2">
    <source>
        <dbReference type="ARBA" id="ARBA00023027"/>
    </source>
</evidence>
<evidence type="ECO:0000313" key="6">
    <source>
        <dbReference type="EMBL" id="KPL87066.1"/>
    </source>
</evidence>
<evidence type="ECO:0000256" key="3">
    <source>
        <dbReference type="HAMAP-Rule" id="MF_01121"/>
    </source>
</evidence>
<feature type="binding site" evidence="3">
    <location>
        <position position="71"/>
    </location>
    <ligand>
        <name>substrate</name>
    </ligand>
</feature>
<accession>A0A0N8GRP4</accession>
<keyword evidence="3" id="KW-0963">Cytoplasm</keyword>
<dbReference type="CDD" id="cd01412">
    <property type="entry name" value="SIRT5_Af1_CobB"/>
    <property type="match status" value="1"/>
</dbReference>
<reference evidence="6 7" key="1">
    <citation type="submission" date="2015-07" db="EMBL/GenBank/DDBJ databases">
        <title>Whole genome sequence of Herpetosiphon geysericola DSM 7119.</title>
        <authorList>
            <person name="Hemp J."/>
            <person name="Ward L.M."/>
            <person name="Pace L.A."/>
            <person name="Fischer W.W."/>
        </authorList>
    </citation>
    <scope>NUCLEOTIDE SEQUENCE [LARGE SCALE GENOMIC DNA]</scope>
    <source>
        <strain evidence="6 7">DSM 7119</strain>
    </source>
</reference>
<dbReference type="PATRIC" id="fig|70996.4.peg.2785"/>
<dbReference type="GO" id="GO:0005737">
    <property type="term" value="C:cytoplasm"/>
    <property type="evidence" value="ECO:0007669"/>
    <property type="project" value="UniProtKB-SubCell"/>
</dbReference>
<dbReference type="EMBL" id="LGKP01000019">
    <property type="protein sequence ID" value="KPL87066.1"/>
    <property type="molecule type" value="Genomic_DNA"/>
</dbReference>
<dbReference type="EC" id="2.3.1.286" evidence="3"/>
<dbReference type="GO" id="GO:0008270">
    <property type="term" value="F:zinc ion binding"/>
    <property type="evidence" value="ECO:0007669"/>
    <property type="project" value="UniProtKB-UniRule"/>
</dbReference>
<dbReference type="Pfam" id="PF02146">
    <property type="entry name" value="SIR2"/>
    <property type="match status" value="1"/>
</dbReference>
<feature type="binding site" evidence="3">
    <location>
        <position position="128"/>
    </location>
    <ligand>
        <name>Zn(2+)</name>
        <dbReference type="ChEBI" id="CHEBI:29105"/>
    </ligand>
</feature>
<feature type="binding site" evidence="3">
    <location>
        <position position="151"/>
    </location>
    <ligand>
        <name>Zn(2+)</name>
        <dbReference type="ChEBI" id="CHEBI:29105"/>
    </ligand>
</feature>
<gene>
    <name evidence="3" type="primary">cobB</name>
    <name evidence="6" type="ORF">SE18_11305</name>
</gene>
<feature type="binding site" evidence="3">
    <location>
        <position position="235"/>
    </location>
    <ligand>
        <name>NAD(+)</name>
        <dbReference type="ChEBI" id="CHEBI:57540"/>
    </ligand>
</feature>
<evidence type="ECO:0000313" key="7">
    <source>
        <dbReference type="Proteomes" id="UP000050277"/>
    </source>
</evidence>
<dbReference type="GO" id="GO:0070403">
    <property type="term" value="F:NAD+ binding"/>
    <property type="evidence" value="ECO:0007669"/>
    <property type="project" value="UniProtKB-UniRule"/>
</dbReference>
<comment type="subcellular location">
    <subcellularLocation>
        <location evidence="3">Cytoplasm</location>
    </subcellularLocation>
</comment>
<keyword evidence="1" id="KW-0808">Transferase</keyword>
<comment type="catalytic activity">
    <reaction evidence="3">
        <text>N(6)-acetyl-L-lysyl-[protein] + NAD(+) + H2O = 2''-O-acetyl-ADP-D-ribose + nicotinamide + L-lysyl-[protein]</text>
        <dbReference type="Rhea" id="RHEA:43636"/>
        <dbReference type="Rhea" id="RHEA-COMP:9752"/>
        <dbReference type="Rhea" id="RHEA-COMP:10731"/>
        <dbReference type="ChEBI" id="CHEBI:15377"/>
        <dbReference type="ChEBI" id="CHEBI:17154"/>
        <dbReference type="ChEBI" id="CHEBI:29969"/>
        <dbReference type="ChEBI" id="CHEBI:57540"/>
        <dbReference type="ChEBI" id="CHEBI:61930"/>
        <dbReference type="ChEBI" id="CHEBI:83767"/>
        <dbReference type="EC" id="2.3.1.286"/>
    </reaction>
</comment>
<comment type="catalytic activity">
    <reaction evidence="3">
        <text>N(6)-succinyl-L-lysyl-[protein] + NAD(+) + H2O = 2''-O-succinyl-ADP-D-ribose + nicotinamide + L-lysyl-[protein]</text>
        <dbReference type="Rhea" id="RHEA:47668"/>
        <dbReference type="Rhea" id="RHEA-COMP:9752"/>
        <dbReference type="Rhea" id="RHEA-COMP:11877"/>
        <dbReference type="ChEBI" id="CHEBI:15377"/>
        <dbReference type="ChEBI" id="CHEBI:17154"/>
        <dbReference type="ChEBI" id="CHEBI:29969"/>
        <dbReference type="ChEBI" id="CHEBI:57540"/>
        <dbReference type="ChEBI" id="CHEBI:87830"/>
        <dbReference type="ChEBI" id="CHEBI:87832"/>
    </reaction>
</comment>
<feature type="binding site" evidence="3">
    <location>
        <begin position="217"/>
        <end position="219"/>
    </location>
    <ligand>
        <name>NAD(+)</name>
        <dbReference type="ChEBI" id="CHEBI:57540"/>
    </ligand>
</feature>
<dbReference type="Proteomes" id="UP000050277">
    <property type="component" value="Unassembled WGS sequence"/>
</dbReference>
<dbReference type="InterPro" id="IPR026590">
    <property type="entry name" value="Ssirtuin_cat_dom"/>
</dbReference>
<dbReference type="SUPFAM" id="SSF52467">
    <property type="entry name" value="DHS-like NAD/FAD-binding domain"/>
    <property type="match status" value="1"/>
</dbReference>
<dbReference type="InterPro" id="IPR050134">
    <property type="entry name" value="NAD-dep_sirtuin_deacylases"/>
</dbReference>
<sequence>MAKFPEEILQRLRQAERIAILTGSGISAESGIPTFRDAQTGFWARMKPEDLATPEAFERNPKLVWDWYGYRRELVAQASPNAGHYALVKMAERVPQLTLITQNVDSLHQRAGSTNVLELHGNIGRVKCSKEHVVIEESAWLPADEIGVPRCPRCRALLRPDIVWFGEVLPTKTFNHAKAACIQADVVFSIGTSGLVPPAATLPVTAIEHGAYGIEINTDQTYLSDTFECCLRGASGIILPALVKAAWPL</sequence>
<dbReference type="NCBIfam" id="NF001753">
    <property type="entry name" value="PRK00481.1-3"/>
    <property type="match status" value="1"/>
</dbReference>
<comment type="domain">
    <text evidence="3">2 residues (Tyr-68 and Arg-71) present in a large hydrophobic pocket are probably involved in substrate specificity. They are important for desuccinylation activity, but dispensable for deacetylation activity.</text>
</comment>
<dbReference type="GO" id="GO:0036054">
    <property type="term" value="F:protein-malonyllysine demalonylase activity"/>
    <property type="evidence" value="ECO:0007669"/>
    <property type="project" value="InterPro"/>
</dbReference>
<dbReference type="InterPro" id="IPR026591">
    <property type="entry name" value="Sirtuin_cat_small_dom_sf"/>
</dbReference>
<comment type="similarity">
    <text evidence="3">Belongs to the sirtuin family. Class III subfamily.</text>
</comment>